<feature type="region of interest" description="Disordered" evidence="2">
    <location>
        <begin position="412"/>
        <end position="450"/>
    </location>
</feature>
<feature type="region of interest" description="Disordered" evidence="2">
    <location>
        <begin position="1114"/>
        <end position="1133"/>
    </location>
</feature>
<feature type="coiled-coil region" evidence="1">
    <location>
        <begin position="1258"/>
        <end position="1323"/>
    </location>
</feature>
<feature type="compositionally biased region" description="Low complexity" evidence="2">
    <location>
        <begin position="7"/>
        <end position="20"/>
    </location>
</feature>
<dbReference type="InterPro" id="IPR000237">
    <property type="entry name" value="GRIP_dom"/>
</dbReference>
<feature type="region of interest" description="Disordered" evidence="2">
    <location>
        <begin position="64"/>
        <end position="99"/>
    </location>
</feature>
<proteinExistence type="predicted"/>
<protein>
    <recommendedName>
        <fullName evidence="3">GRIP domain-containing protein</fullName>
    </recommendedName>
</protein>
<feature type="region of interest" description="Disordered" evidence="2">
    <location>
        <begin position="1"/>
        <end position="21"/>
    </location>
</feature>
<dbReference type="SUPFAM" id="SSF57997">
    <property type="entry name" value="Tropomyosin"/>
    <property type="match status" value="1"/>
</dbReference>
<feature type="compositionally biased region" description="Low complexity" evidence="2">
    <location>
        <begin position="88"/>
        <end position="99"/>
    </location>
</feature>
<feature type="coiled-coil region" evidence="1">
    <location>
        <begin position="933"/>
        <end position="1038"/>
    </location>
</feature>
<keyword evidence="5" id="KW-1185">Reference proteome</keyword>
<name>A0ABQ8FH04_9FUNG</name>
<dbReference type="Pfam" id="PF01465">
    <property type="entry name" value="GRIP"/>
    <property type="match status" value="1"/>
</dbReference>
<comment type="caution">
    <text evidence="4">The sequence shown here is derived from an EMBL/GenBank/DDBJ whole genome shotgun (WGS) entry which is preliminary data.</text>
</comment>
<evidence type="ECO:0000259" key="3">
    <source>
        <dbReference type="PROSITE" id="PS50913"/>
    </source>
</evidence>
<feature type="compositionally biased region" description="Low complexity" evidence="2">
    <location>
        <begin position="1800"/>
        <end position="1829"/>
    </location>
</feature>
<evidence type="ECO:0000313" key="4">
    <source>
        <dbReference type="EMBL" id="KAH6596620.1"/>
    </source>
</evidence>
<feature type="coiled-coil region" evidence="1">
    <location>
        <begin position="1363"/>
        <end position="1435"/>
    </location>
</feature>
<dbReference type="Gene3D" id="1.10.287.1490">
    <property type="match status" value="1"/>
</dbReference>
<feature type="region of interest" description="Disordered" evidence="2">
    <location>
        <begin position="1776"/>
        <end position="1795"/>
    </location>
</feature>
<dbReference type="EMBL" id="JAFCIX010000204">
    <property type="protein sequence ID" value="KAH6596620.1"/>
    <property type="molecule type" value="Genomic_DNA"/>
</dbReference>
<feature type="compositionally biased region" description="Low complexity" evidence="2">
    <location>
        <begin position="1856"/>
        <end position="1879"/>
    </location>
</feature>
<feature type="compositionally biased region" description="Basic and acidic residues" evidence="2">
    <location>
        <begin position="1114"/>
        <end position="1129"/>
    </location>
</feature>
<feature type="compositionally biased region" description="Polar residues" evidence="2">
    <location>
        <begin position="1776"/>
        <end position="1787"/>
    </location>
</feature>
<sequence>MSKNRDSSSSQNSPLPSAAATDPAALLPSSLFTGFQARFGKAIAASRDAVGTLQTTLASTALAATTPTGNTDGANTNGGIRSITDAGNTTNTANTTNTTNTTNAAAYLSTALFTSSDPARSSMGQSLLLEDHHYNTDSFVPATFVCPAPTSIVHALPKSTPPHTDLDISSHIARLNLMHDPESSEELLFQAPSSIIDSAVPPLSFSARPQMDLLTGDNTHFPGNQSFPSLLYPAASPKQSNISAVHTANAGFSTIPLGHSTSTQSLPVHSPSRDIHSSESTGVFENGALLTPDNIQEKLAKLKKLEPRFTDLAKAYKILKTKQQQLESIVQSNTPITSLSKIDDFVDLVAYLKAALSNQNAGAEVTKLIQQLQQLKQAHDDESRTHADMYGSMQARLVDREEEINRLKHRLHKIEESNTSPEGASTPIHDAVDTPASTLSNGTPSSNPISMDSLTLKLKIRELSTSLKKTTEQRNKALEHIKLIESGNVNVPSLRLSIDERSGPSNTLDTLALTSPSDHTHVSTPTPQNSSALESTLQSRILELEDINHSWKVKSEQQTNSHLAIQNLVTTLREDNDRSIDRVNELEETQLTLENTIKELRAQQTELTDEVAGLVDDSEKLRSQVKELSKTGGSQKSTEHIRQENRERNAGLEARLRTVQQKLGKAEAECASLEEQLRQRDSEIKMLEQENHALPKADITKDVGLTNGEGLDNLHEKCRALQKDLESAVAEASITEENHKNDIIALQRELTTAQASQNRVNDEAHNRVSQLTGEMDHLNTEYTKLQSTVTELTATVSALKSEKLSLEEQLSMLQKESNIQAVDISEKSTTIASLESTVVSKEKELRSYTQETTGILAELRTQIKDLEEGMAQKTLAIEQLEMSISKESELFETSKRKCEDLSQELADRSHELSLQAEQLDQATSSSKSSARIAQNLEEELVDVTAQLSTALAKIEALHTTANAHQSALEAKIEKLEASIAPHATQLEQLQSQLEIANTALKNQVSSTEMELREKTCQIENLSTQADELKRQLQAGSGDVDATKLIELETQLREERSKATHVAAKNESLKDELAEKATTLTEMISEKQRIVHELQVSSASVVSLTSSLDILEQRLSESSKDSEDAQERYKKLQSTASKRLKQIEDLQNEISTHEISHTQLQKLVDGFKLKTKEALQRNKETQQQLDDTASELLVASRKADQSLKIQHELEIQLKDAQSRKTMLEEQLRVLHVDVETLNTAKLDVDSRIAAMDIQHATVIKSLSNEMDALKSNVEKLVAERDHLASELTDIKANLHSANDNEGQLAALQQECKDSHEKVKDLEEKLGAAAAASQERISELSGALDAANGNVLLLTTRTEDLQRALEEKEKVESLFTQQLAEANEQLLGLESKTVLSSTLETQLKEAQSSLAEKCDEIAAIEARFQQCQQSLKEESDKKNKSIQLLRNSKTRILKLESDLKGEADKIQAAHRSVDEAHAQRDQTLQAKEGEIINLVSQMSKLEDRIRQQQLQLAETQNVHKLREEDRANFEQNLASIKLAESSAREETVKAEERVRSVHAEMEAVRNSYFQLEQDLQAWTLQSQDYEARIETLDMELETSKSLFQTKSIENDQMKIRISELETNLFDSSQLAVRSKEELQQVQRNIKNVQKEAAEQTKELRVLEEELAHAKTRFSAAIEAGDERTMTLQKELNEYALTKTSLQEAVCRESEITEQIAQFEKKMDEFRKEIENLEAARKKLLAERDEDMTTWKMKETQYKNINKALKDEIRKLTRSSVAATASSGNSSPHQSYVDLDPSTLGVSGLPPLSSGRRSSSAVPAESSISASQPSLSIHKSSNPLINTSRSPLSTQTSSASLDQLSTQLISQPSPSQPSPLYQPRSSMQGRNSRDSMDLPDPNPEYLKHVILKFLESKDKRGQLLSVIGMLLKFTPEELKRAQRI</sequence>
<feature type="domain" description="GRIP" evidence="3">
    <location>
        <begin position="1889"/>
        <end position="1937"/>
    </location>
</feature>
<feature type="region of interest" description="Disordered" evidence="2">
    <location>
        <begin position="1800"/>
        <end position="1893"/>
    </location>
</feature>
<keyword evidence="1" id="KW-0175">Coiled coil</keyword>
<dbReference type="PROSITE" id="PS50913">
    <property type="entry name" value="GRIP"/>
    <property type="match status" value="1"/>
</dbReference>
<feature type="compositionally biased region" description="Polar residues" evidence="2">
    <location>
        <begin position="1830"/>
        <end position="1855"/>
    </location>
</feature>
<accession>A0ABQ8FH04</accession>
<feature type="coiled-coil region" evidence="1">
    <location>
        <begin position="569"/>
        <end position="617"/>
    </location>
</feature>
<evidence type="ECO:0000256" key="1">
    <source>
        <dbReference type="SAM" id="Coils"/>
    </source>
</evidence>
<evidence type="ECO:0000313" key="5">
    <source>
        <dbReference type="Proteomes" id="UP001648503"/>
    </source>
</evidence>
<feature type="coiled-coil region" evidence="1">
    <location>
        <begin position="1629"/>
        <end position="1747"/>
    </location>
</feature>
<gene>
    <name evidence="4" type="ORF">BASA50_004951</name>
</gene>
<organism evidence="4 5">
    <name type="scientific">Batrachochytrium salamandrivorans</name>
    <dbReference type="NCBI Taxonomy" id="1357716"/>
    <lineage>
        <taxon>Eukaryota</taxon>
        <taxon>Fungi</taxon>
        <taxon>Fungi incertae sedis</taxon>
        <taxon>Chytridiomycota</taxon>
        <taxon>Chytridiomycota incertae sedis</taxon>
        <taxon>Chytridiomycetes</taxon>
        <taxon>Rhizophydiales</taxon>
        <taxon>Rhizophydiales incertae sedis</taxon>
        <taxon>Batrachochytrium</taxon>
    </lineage>
</organism>
<feature type="compositionally biased region" description="Low complexity" evidence="2">
    <location>
        <begin position="64"/>
        <end position="79"/>
    </location>
</feature>
<evidence type="ECO:0000256" key="2">
    <source>
        <dbReference type="SAM" id="MobiDB-lite"/>
    </source>
</evidence>
<feature type="region of interest" description="Disordered" evidence="2">
    <location>
        <begin position="514"/>
        <end position="533"/>
    </location>
</feature>
<dbReference type="PANTHER" id="PTHR23159:SF60">
    <property type="entry name" value="SPINDLE ASSEMBLY ABNORMAL PROTEIN 4"/>
    <property type="match status" value="1"/>
</dbReference>
<feature type="compositionally biased region" description="Polar residues" evidence="2">
    <location>
        <begin position="435"/>
        <end position="450"/>
    </location>
</feature>
<dbReference type="PANTHER" id="PTHR23159">
    <property type="entry name" value="CENTROSOMAL PROTEIN 2"/>
    <property type="match status" value="1"/>
</dbReference>
<feature type="region of interest" description="Disordered" evidence="2">
    <location>
        <begin position="626"/>
        <end position="645"/>
    </location>
</feature>
<dbReference type="SMART" id="SM00755">
    <property type="entry name" value="Grip"/>
    <property type="match status" value="1"/>
</dbReference>
<feature type="coiled-coil region" evidence="1">
    <location>
        <begin position="1482"/>
        <end position="1516"/>
    </location>
</feature>
<dbReference type="Proteomes" id="UP001648503">
    <property type="component" value="Unassembled WGS sequence"/>
</dbReference>
<reference evidence="4 5" key="1">
    <citation type="submission" date="2021-02" db="EMBL/GenBank/DDBJ databases">
        <title>Variation within the Batrachochytrium salamandrivorans European outbreak.</title>
        <authorList>
            <person name="Kelly M."/>
            <person name="Pasmans F."/>
            <person name="Shea T.P."/>
            <person name="Munoz J.F."/>
            <person name="Carranza S."/>
            <person name="Cuomo C.A."/>
            <person name="Martel A."/>
        </authorList>
    </citation>
    <scope>NUCLEOTIDE SEQUENCE [LARGE SCALE GENOMIC DNA]</scope>
    <source>
        <strain evidence="4 5">AMFP18/2</strain>
    </source>
</reference>